<dbReference type="PANTHER" id="PTHR35569">
    <property type="entry name" value="CYANAMIDE HYDRATASE DDI2-RELATED"/>
    <property type="match status" value="1"/>
</dbReference>
<organism evidence="2">
    <name type="scientific">Chaetomium thermophilum (strain DSM 1495 / CBS 144.50 / IMI 039719)</name>
    <name type="common">Thermochaetoides thermophila</name>
    <dbReference type="NCBI Taxonomy" id="759272"/>
    <lineage>
        <taxon>Eukaryota</taxon>
        <taxon>Fungi</taxon>
        <taxon>Dikarya</taxon>
        <taxon>Ascomycota</taxon>
        <taxon>Pezizomycotina</taxon>
        <taxon>Sordariomycetes</taxon>
        <taxon>Sordariomycetidae</taxon>
        <taxon>Sordariales</taxon>
        <taxon>Chaetomiaceae</taxon>
        <taxon>Thermochaetoides</taxon>
    </lineage>
</organism>
<dbReference type="EMBL" id="GL988041">
    <property type="protein sequence ID" value="EGS21766.1"/>
    <property type="molecule type" value="Genomic_DNA"/>
</dbReference>
<dbReference type="eggNOG" id="ENOG502QTPD">
    <property type="taxonomic scope" value="Eukaryota"/>
</dbReference>
<dbReference type="Gene3D" id="1.10.472.50">
    <property type="entry name" value="HD-domain/PDEase-like"/>
    <property type="match status" value="1"/>
</dbReference>
<accession>G0S7C2</accession>
<gene>
    <name evidence="1" type="ORF">CTHT_0036330</name>
</gene>
<protein>
    <recommendedName>
        <fullName evidence="3">HD domain-containing protein</fullName>
    </recommendedName>
</protein>
<keyword evidence="2" id="KW-1185">Reference proteome</keyword>
<dbReference type="GeneID" id="18257671"/>
<name>G0S7C2_CHATD</name>
<dbReference type="AlphaFoldDB" id="G0S7C2"/>
<dbReference type="InterPro" id="IPR017771">
    <property type="entry name" value="Cyanamide_hydratase_HD"/>
</dbReference>
<dbReference type="RefSeq" id="XP_006694062.1">
    <property type="nucleotide sequence ID" value="XM_006693999.1"/>
</dbReference>
<dbReference type="HOGENOM" id="CLU_079935_0_0_1"/>
<evidence type="ECO:0000313" key="1">
    <source>
        <dbReference type="EMBL" id="EGS21766.1"/>
    </source>
</evidence>
<dbReference type="PANTHER" id="PTHR35569:SF1">
    <property type="entry name" value="CYANAMIDE HYDRATASE DDI2-RELATED"/>
    <property type="match status" value="1"/>
</dbReference>
<proteinExistence type="predicted"/>
<reference evidence="1 2" key="1">
    <citation type="journal article" date="2011" name="Cell">
        <title>Insight into structure and assembly of the nuclear pore complex by utilizing the genome of a eukaryotic thermophile.</title>
        <authorList>
            <person name="Amlacher S."/>
            <person name="Sarges P."/>
            <person name="Flemming D."/>
            <person name="van Noort V."/>
            <person name="Kunze R."/>
            <person name="Devos D.P."/>
            <person name="Arumugam M."/>
            <person name="Bork P."/>
            <person name="Hurt E."/>
        </authorList>
    </citation>
    <scope>NUCLEOTIDE SEQUENCE [LARGE SCALE GENOMIC DNA]</scope>
    <source>
        <strain evidence="2">DSM 1495 / CBS 144.50 / IMI 039719</strain>
    </source>
</reference>
<evidence type="ECO:0000313" key="2">
    <source>
        <dbReference type="Proteomes" id="UP000008066"/>
    </source>
</evidence>
<dbReference type="KEGG" id="cthr:CTHT_0036330"/>
<dbReference type="NCBIfam" id="TIGR03401">
    <property type="entry name" value="cyanamide_fam"/>
    <property type="match status" value="1"/>
</dbReference>
<dbReference type="SUPFAM" id="SSF109604">
    <property type="entry name" value="HD-domain/PDEase-like"/>
    <property type="match status" value="1"/>
</dbReference>
<evidence type="ECO:0008006" key="3">
    <source>
        <dbReference type="Google" id="ProtNLM"/>
    </source>
</evidence>
<dbReference type="Proteomes" id="UP000008066">
    <property type="component" value="Unassembled WGS sequence"/>
</dbReference>
<dbReference type="OMA" id="PWAHTTH"/>
<dbReference type="OrthoDB" id="409121at2759"/>
<sequence>MSSQPNAISEHGWTAIPLDADAIFAGAPYLIKPVHIHAKDIKFPHDDPIVVRAQRNAQDTLPIETYNHSMRVYYWAVVILQQQFPSYASTLSFSTLALACLLHDIEYAASKSQAEAVCEAIIRHQDLGSEGMITFLGQLLQLATIFDNIGSKQELIHELTQEEVNKLFPRRNWNSCFAKTIREEVRVKPWAHSTHLGKSFADDVEKATFMAEYE</sequence>